<dbReference type="GO" id="GO:0000976">
    <property type="term" value="F:transcription cis-regulatory region binding"/>
    <property type="evidence" value="ECO:0007669"/>
    <property type="project" value="TreeGrafter"/>
</dbReference>
<evidence type="ECO:0000256" key="1">
    <source>
        <dbReference type="ARBA" id="ARBA00023015"/>
    </source>
</evidence>
<dbReference type="PANTHER" id="PTHR30055:SF234">
    <property type="entry name" value="HTH-TYPE TRANSCRIPTIONAL REGULATOR BETI"/>
    <property type="match status" value="1"/>
</dbReference>
<dbReference type="Proteomes" id="UP001234216">
    <property type="component" value="Unassembled WGS sequence"/>
</dbReference>
<dbReference type="SUPFAM" id="SSF46689">
    <property type="entry name" value="Homeodomain-like"/>
    <property type="match status" value="1"/>
</dbReference>
<dbReference type="EMBL" id="JAUSZV010000006">
    <property type="protein sequence ID" value="MDQ0913543.1"/>
    <property type="molecule type" value="Genomic_DNA"/>
</dbReference>
<protein>
    <submittedName>
        <fullName evidence="6">AcrR family transcriptional regulator</fullName>
    </submittedName>
</protein>
<evidence type="ECO:0000256" key="4">
    <source>
        <dbReference type="PROSITE-ProRule" id="PRU00335"/>
    </source>
</evidence>
<dbReference type="GO" id="GO:0003700">
    <property type="term" value="F:DNA-binding transcription factor activity"/>
    <property type="evidence" value="ECO:0007669"/>
    <property type="project" value="TreeGrafter"/>
</dbReference>
<evidence type="ECO:0000259" key="5">
    <source>
        <dbReference type="PROSITE" id="PS50977"/>
    </source>
</evidence>
<dbReference type="RefSeq" id="WP_306986956.1">
    <property type="nucleotide sequence ID" value="NZ_JAUSYQ010000002.1"/>
</dbReference>
<sequence length="204" mass="22070">MSPKRPYVSPLREQGAARTRELILGRATALFAERGYGRVAVADIAAAAGVAPKTVFASVGSKGDILNRIVDRGVAASGYRQAIEEILGMRTPEAVIAALARGTRAGNEGQHAVHEAIRKALPVHEDGEALWDRATAAYRDALRAVAGHLHSLDPSPSCPVEETADLLWYWFGPLGWHTLVVESGWTWERAEHVLNRTAMLTLFG</sequence>
<evidence type="ECO:0000313" key="6">
    <source>
        <dbReference type="EMBL" id="MDQ0913543.1"/>
    </source>
</evidence>
<evidence type="ECO:0000256" key="3">
    <source>
        <dbReference type="ARBA" id="ARBA00023163"/>
    </source>
</evidence>
<dbReference type="InterPro" id="IPR001647">
    <property type="entry name" value="HTH_TetR"/>
</dbReference>
<dbReference type="Gene3D" id="1.10.357.10">
    <property type="entry name" value="Tetracycline Repressor, domain 2"/>
    <property type="match status" value="1"/>
</dbReference>
<dbReference type="PROSITE" id="PS50977">
    <property type="entry name" value="HTH_TETR_2"/>
    <property type="match status" value="1"/>
</dbReference>
<proteinExistence type="predicted"/>
<keyword evidence="3" id="KW-0804">Transcription</keyword>
<dbReference type="PANTHER" id="PTHR30055">
    <property type="entry name" value="HTH-TYPE TRANSCRIPTIONAL REGULATOR RUTR"/>
    <property type="match status" value="1"/>
</dbReference>
<organism evidence="6 7">
    <name type="scientific">Streptomyces canus</name>
    <dbReference type="NCBI Taxonomy" id="58343"/>
    <lineage>
        <taxon>Bacteria</taxon>
        <taxon>Bacillati</taxon>
        <taxon>Actinomycetota</taxon>
        <taxon>Actinomycetes</taxon>
        <taxon>Kitasatosporales</taxon>
        <taxon>Streptomycetaceae</taxon>
        <taxon>Streptomyces</taxon>
        <taxon>Streptomyces aurantiacus group</taxon>
    </lineage>
</organism>
<evidence type="ECO:0000313" key="7">
    <source>
        <dbReference type="Proteomes" id="UP001234216"/>
    </source>
</evidence>
<name>A0AAW8FUA9_9ACTN</name>
<accession>A0AAW8FUA9</accession>
<dbReference type="PRINTS" id="PR00455">
    <property type="entry name" value="HTHTETR"/>
</dbReference>
<reference evidence="6" key="1">
    <citation type="submission" date="2023-07" db="EMBL/GenBank/DDBJ databases">
        <title>Comparative genomics of wheat-associated soil bacteria to identify genetic determinants of phenazine resistance.</title>
        <authorList>
            <person name="Mouncey N."/>
        </authorList>
    </citation>
    <scope>NUCLEOTIDE SEQUENCE</scope>
    <source>
        <strain evidence="6">V4I22</strain>
    </source>
</reference>
<gene>
    <name evidence="6" type="ORF">QFZ22_009615</name>
</gene>
<feature type="domain" description="HTH tetR-type" evidence="5">
    <location>
        <begin position="17"/>
        <end position="77"/>
    </location>
</feature>
<dbReference type="InterPro" id="IPR050109">
    <property type="entry name" value="HTH-type_TetR-like_transc_reg"/>
</dbReference>
<keyword evidence="1" id="KW-0805">Transcription regulation</keyword>
<dbReference type="Pfam" id="PF00440">
    <property type="entry name" value="TetR_N"/>
    <property type="match status" value="1"/>
</dbReference>
<dbReference type="InterPro" id="IPR009057">
    <property type="entry name" value="Homeodomain-like_sf"/>
</dbReference>
<feature type="DNA-binding region" description="H-T-H motif" evidence="4">
    <location>
        <begin position="40"/>
        <end position="59"/>
    </location>
</feature>
<keyword evidence="2 4" id="KW-0238">DNA-binding</keyword>
<comment type="caution">
    <text evidence="6">The sequence shown here is derived from an EMBL/GenBank/DDBJ whole genome shotgun (WGS) entry which is preliminary data.</text>
</comment>
<dbReference type="AlphaFoldDB" id="A0AAW8FUA9"/>
<evidence type="ECO:0000256" key="2">
    <source>
        <dbReference type="ARBA" id="ARBA00023125"/>
    </source>
</evidence>